<dbReference type="InterPro" id="IPR027417">
    <property type="entry name" value="P-loop_NTPase"/>
</dbReference>
<dbReference type="Gene3D" id="3.40.50.1000">
    <property type="entry name" value="HAD superfamily/HAD-like"/>
    <property type="match status" value="1"/>
</dbReference>
<dbReference type="Pfam" id="PF25109">
    <property type="entry name" value="HAD_PNKP"/>
    <property type="match status" value="1"/>
</dbReference>
<evidence type="ECO:0000259" key="1">
    <source>
        <dbReference type="Pfam" id="PF25109"/>
    </source>
</evidence>
<dbReference type="EMBL" id="BNAR01000018">
    <property type="protein sequence ID" value="GHH57471.1"/>
    <property type="molecule type" value="Genomic_DNA"/>
</dbReference>
<dbReference type="SUPFAM" id="SSF52540">
    <property type="entry name" value="P-loop containing nucleoside triphosphate hydrolases"/>
    <property type="match status" value="1"/>
</dbReference>
<reference evidence="3" key="1">
    <citation type="journal article" date="2019" name="Int. J. Syst. Evol. Microbiol.">
        <title>The Global Catalogue of Microorganisms (GCM) 10K type strain sequencing project: providing services to taxonomists for standard genome sequencing and annotation.</title>
        <authorList>
            <consortium name="The Broad Institute Genomics Platform"/>
            <consortium name="The Broad Institute Genome Sequencing Center for Infectious Disease"/>
            <person name="Wu L."/>
            <person name="Ma J."/>
        </authorList>
    </citation>
    <scope>NUCLEOTIDE SEQUENCE [LARGE SCALE GENOMIC DNA]</scope>
    <source>
        <strain evidence="3">CGMCC 4.7367</strain>
    </source>
</reference>
<accession>A0ABQ3MU47</accession>
<proteinExistence type="predicted"/>
<gene>
    <name evidence="2" type="ORF">GCM10017774_77010</name>
</gene>
<dbReference type="InterPro" id="IPR056782">
    <property type="entry name" value="HAD_PNKP"/>
</dbReference>
<keyword evidence="3" id="KW-1185">Reference proteome</keyword>
<feature type="domain" description="Polynucleotide kinase PNKP phosphatase" evidence="1">
    <location>
        <begin position="170"/>
        <end position="306"/>
    </location>
</feature>
<dbReference type="Proteomes" id="UP000605568">
    <property type="component" value="Unassembled WGS sequence"/>
</dbReference>
<dbReference type="SUPFAM" id="SSF56784">
    <property type="entry name" value="HAD-like"/>
    <property type="match status" value="1"/>
</dbReference>
<organism evidence="2 3">
    <name type="scientific">Lentzea cavernae</name>
    <dbReference type="NCBI Taxonomy" id="2020703"/>
    <lineage>
        <taxon>Bacteria</taxon>
        <taxon>Bacillati</taxon>
        <taxon>Actinomycetota</taxon>
        <taxon>Actinomycetes</taxon>
        <taxon>Pseudonocardiales</taxon>
        <taxon>Pseudonocardiaceae</taxon>
        <taxon>Lentzea</taxon>
    </lineage>
</organism>
<comment type="caution">
    <text evidence="2">The sequence shown here is derived from an EMBL/GenBank/DDBJ whole genome shotgun (WGS) entry which is preliminary data.</text>
</comment>
<dbReference type="InterPro" id="IPR023214">
    <property type="entry name" value="HAD_sf"/>
</dbReference>
<dbReference type="InterPro" id="IPR036412">
    <property type="entry name" value="HAD-like_sf"/>
</dbReference>
<protein>
    <recommendedName>
        <fullName evidence="1">Polynucleotide kinase PNKP phosphatase domain-containing protein</fullName>
    </recommendedName>
</protein>
<sequence>MNLTLTATRGLPGSGKTTWAEEQLAQAKPGTLVRCNRDTYRTMLHGRPFHGDRVLEHQVTLAQHSAIERMLRAGVSVIVDDTHLASRYLRAVAGIAWRCGADIQVQDFTHIPLEECIRRDALREGHAQVGEYVLRSLHRRFLSGRALPLPIPEPEQPIVGRRYVPDPSLPAAVMVDIDGTVALHGGVRDPYDTSRYHLDRPNIAVITAVRSMFLTGHEVVFCSGRDETYRDETAAWLAEHVEVPYAALVMRKAGDRRRDDVIKLELFDTHIRDRYRVTCVFDDRDRVCRAWRSIGLTVLQVAEGNF</sequence>
<evidence type="ECO:0000313" key="2">
    <source>
        <dbReference type="EMBL" id="GHH57471.1"/>
    </source>
</evidence>
<dbReference type="RefSeq" id="WP_191304341.1">
    <property type="nucleotide sequence ID" value="NZ_BNAR01000018.1"/>
</dbReference>
<dbReference type="Pfam" id="PF13671">
    <property type="entry name" value="AAA_33"/>
    <property type="match status" value="1"/>
</dbReference>
<name>A0ABQ3MU47_9PSEU</name>
<evidence type="ECO:0000313" key="3">
    <source>
        <dbReference type="Proteomes" id="UP000605568"/>
    </source>
</evidence>
<dbReference type="Gene3D" id="3.40.50.300">
    <property type="entry name" value="P-loop containing nucleotide triphosphate hydrolases"/>
    <property type="match status" value="1"/>
</dbReference>